<reference evidence="1" key="1">
    <citation type="submission" date="2022-12" db="EMBL/GenBank/DDBJ databases">
        <title>Paraconexibacter alkalitolerans sp. nov. and Baekduia alba sp. nov., isolated from soil and emended description of the genera Paraconexibacter (Chun et al., 2020) and Baekduia (An et al., 2020).</title>
        <authorList>
            <person name="Vieira S."/>
            <person name="Huber K.J."/>
            <person name="Geppert A."/>
            <person name="Wolf J."/>
            <person name="Neumann-Schaal M."/>
            <person name="Muesken M."/>
            <person name="Overmann J."/>
        </authorList>
    </citation>
    <scope>NUCLEOTIDE SEQUENCE</scope>
    <source>
        <strain evidence="1">AEG42_29</strain>
    </source>
</reference>
<sequence>MTATAAAVLMQRLGLTEDELCAALGADPLSLIAGDLDDKPQLPILLTLTEEAAERVHPDALRRWLRVSGPQGRPLDHLLARDYAGFEDALATLADRGFVITGGGGPRPGA</sequence>
<accession>A0AAU7B1L4</accession>
<dbReference type="EMBL" id="CP114014">
    <property type="protein sequence ID" value="XAY07459.1"/>
    <property type="molecule type" value="Genomic_DNA"/>
</dbReference>
<name>A0AAU7B1L4_9ACTN</name>
<protein>
    <submittedName>
        <fullName evidence="1">Uncharacterized protein</fullName>
    </submittedName>
</protein>
<dbReference type="AlphaFoldDB" id="A0AAU7B1L4"/>
<evidence type="ECO:0000313" key="1">
    <source>
        <dbReference type="EMBL" id="XAY07459.1"/>
    </source>
</evidence>
<dbReference type="RefSeq" id="WP_354698653.1">
    <property type="nucleotide sequence ID" value="NZ_CP114014.1"/>
</dbReference>
<organism evidence="1">
    <name type="scientific">Paraconexibacter sp. AEG42_29</name>
    <dbReference type="NCBI Taxonomy" id="2997339"/>
    <lineage>
        <taxon>Bacteria</taxon>
        <taxon>Bacillati</taxon>
        <taxon>Actinomycetota</taxon>
        <taxon>Thermoleophilia</taxon>
        <taxon>Solirubrobacterales</taxon>
        <taxon>Paraconexibacteraceae</taxon>
        <taxon>Paraconexibacter</taxon>
    </lineage>
</organism>
<proteinExistence type="predicted"/>
<gene>
    <name evidence="1" type="ORF">DSM112329_04341</name>
</gene>
<dbReference type="KEGG" id="parq:DSM112329_04341"/>